<name>A0A158FP58_9BURK</name>
<evidence type="ECO:0000313" key="1">
    <source>
        <dbReference type="EMBL" id="SAL21648.1"/>
    </source>
</evidence>
<dbReference type="RefSeq" id="WP_062083662.1">
    <property type="nucleotide sequence ID" value="NZ_FCOK02000006.1"/>
</dbReference>
<gene>
    <name evidence="1" type="ORF">AWB69_01456</name>
</gene>
<dbReference type="AlphaFoldDB" id="A0A158FP58"/>
<dbReference type="Proteomes" id="UP000054683">
    <property type="component" value="Unassembled WGS sequence"/>
</dbReference>
<dbReference type="EMBL" id="FCOK02000006">
    <property type="protein sequence ID" value="SAL21648.1"/>
    <property type="molecule type" value="Genomic_DNA"/>
</dbReference>
<accession>A0A158FP58</accession>
<evidence type="ECO:0000313" key="2">
    <source>
        <dbReference type="Proteomes" id="UP000054683"/>
    </source>
</evidence>
<organism evidence="1 2">
    <name type="scientific">Caballeronia udeis</name>
    <dbReference type="NCBI Taxonomy" id="1232866"/>
    <lineage>
        <taxon>Bacteria</taxon>
        <taxon>Pseudomonadati</taxon>
        <taxon>Pseudomonadota</taxon>
        <taxon>Betaproteobacteria</taxon>
        <taxon>Burkholderiales</taxon>
        <taxon>Burkholderiaceae</taxon>
        <taxon>Caballeronia</taxon>
    </lineage>
</organism>
<proteinExistence type="predicted"/>
<reference evidence="1 2" key="1">
    <citation type="submission" date="2016-01" db="EMBL/GenBank/DDBJ databases">
        <authorList>
            <person name="Oliw E.H."/>
        </authorList>
    </citation>
    <scope>NUCLEOTIDE SEQUENCE [LARGE SCALE GENOMIC DNA]</scope>
    <source>
        <strain evidence="1">LMG 27134</strain>
    </source>
</reference>
<sequence length="103" mass="11190">MNAADLSRCVIVDFSPDDESIPVYQVTRAEVEKIVAHAPKFPVFFDETAARGEHGYLLDDEFARRIGVGILNALALSYPELKTMITATNAPIARVSAAGKLPD</sequence>
<protein>
    <submittedName>
        <fullName evidence="1">Uncharacterized protein</fullName>
    </submittedName>
</protein>